<sequence length="542" mass="57806">MLRLLGEVAAEVDGRPVDLGAPRQRCVLAALAVDAGRAVPVDRLVERVWGTEVARRARATLHSYISRLRRALADADGLAIVHRSGGYALVADAVERVVDVHRFRHLCARAGDDGAVVALTEALALWRGEAFTGLAGEWVLAERDRLRQERLAAEHDLVDARLRAGQGAELVAELSARAARHPLDERVQGQYLLALHRAGRTPDALAHYRQVRTRLVGELGTEPGTALRELHRRVLAGDTALTAPTASAGPAVPRQLPAAPLPFVGRRDELDRLDAMSTAATVGIAAIVGSGGIGKTWLALHWAHRHLDRFPDGQLFVDLGGAGGAPMEPVVAVRGFLDALGVAADRRPTDPHAQTALFRTLVARRRVLLVLDNAAATAQVVPLLPGGRTCAVVVTSRDSLPGLIIGHGARHVPLDVLSAADARAFLTERLGAVRVREEPAAVEELVELCGGFPLALGITAGHACTRPSLPLSALAAELRELGPTELEGHDAAAGAHTVLTWSHRRLTRAEARLCALPALARPAPDFRSRTPGRCGATRNRYR</sequence>
<evidence type="ECO:0000256" key="3">
    <source>
        <dbReference type="ARBA" id="ARBA00023125"/>
    </source>
</evidence>
<dbReference type="SUPFAM" id="SSF48452">
    <property type="entry name" value="TPR-like"/>
    <property type="match status" value="1"/>
</dbReference>
<dbReference type="SMART" id="SM00862">
    <property type="entry name" value="Trans_reg_C"/>
    <property type="match status" value="1"/>
</dbReference>
<feature type="DNA-binding region" description="OmpR/PhoB-type" evidence="5">
    <location>
        <begin position="1"/>
        <end position="91"/>
    </location>
</feature>
<dbReference type="InterPro" id="IPR016032">
    <property type="entry name" value="Sig_transdc_resp-reg_C-effctor"/>
</dbReference>
<organism evidence="7 8">
    <name type="scientific">Saccharothrix carnea</name>
    <dbReference type="NCBI Taxonomy" id="1280637"/>
    <lineage>
        <taxon>Bacteria</taxon>
        <taxon>Bacillati</taxon>
        <taxon>Actinomycetota</taxon>
        <taxon>Actinomycetes</taxon>
        <taxon>Pseudonocardiales</taxon>
        <taxon>Pseudonocardiaceae</taxon>
        <taxon>Saccharothrix</taxon>
    </lineage>
</organism>
<dbReference type="Gene3D" id="3.40.50.300">
    <property type="entry name" value="P-loop containing nucleotide triphosphate hydrolases"/>
    <property type="match status" value="1"/>
</dbReference>
<dbReference type="InterPro" id="IPR036388">
    <property type="entry name" value="WH-like_DNA-bd_sf"/>
</dbReference>
<dbReference type="AlphaFoldDB" id="A0A2P8I000"/>
<dbReference type="PANTHER" id="PTHR35807:SF1">
    <property type="entry name" value="TRANSCRIPTIONAL REGULATOR REDD"/>
    <property type="match status" value="1"/>
</dbReference>
<dbReference type="PANTHER" id="PTHR35807">
    <property type="entry name" value="TRANSCRIPTIONAL REGULATOR REDD-RELATED"/>
    <property type="match status" value="1"/>
</dbReference>
<evidence type="ECO:0000259" key="6">
    <source>
        <dbReference type="PROSITE" id="PS51755"/>
    </source>
</evidence>
<protein>
    <submittedName>
        <fullName evidence="7">DNA-binding SARP family transcriptional activator</fullName>
    </submittedName>
</protein>
<feature type="domain" description="OmpR/PhoB-type" evidence="6">
    <location>
        <begin position="1"/>
        <end position="91"/>
    </location>
</feature>
<dbReference type="InterPro" id="IPR005158">
    <property type="entry name" value="BTAD"/>
</dbReference>
<dbReference type="CDD" id="cd15831">
    <property type="entry name" value="BTAD"/>
    <property type="match status" value="1"/>
</dbReference>
<dbReference type="InterPro" id="IPR027417">
    <property type="entry name" value="P-loop_NTPase"/>
</dbReference>
<comment type="caution">
    <text evidence="7">The sequence shown here is derived from an EMBL/GenBank/DDBJ whole genome shotgun (WGS) entry which is preliminary data.</text>
</comment>
<dbReference type="CDD" id="cd00383">
    <property type="entry name" value="trans_reg_C"/>
    <property type="match status" value="1"/>
</dbReference>
<evidence type="ECO:0000256" key="5">
    <source>
        <dbReference type="PROSITE-ProRule" id="PRU01091"/>
    </source>
</evidence>
<accession>A0A2P8I000</accession>
<evidence type="ECO:0000313" key="8">
    <source>
        <dbReference type="Proteomes" id="UP000241118"/>
    </source>
</evidence>
<evidence type="ECO:0000256" key="4">
    <source>
        <dbReference type="ARBA" id="ARBA00023163"/>
    </source>
</evidence>
<name>A0A2P8I000_SACCR</name>
<dbReference type="InterPro" id="IPR011990">
    <property type="entry name" value="TPR-like_helical_dom_sf"/>
</dbReference>
<keyword evidence="4" id="KW-0804">Transcription</keyword>
<dbReference type="Proteomes" id="UP000241118">
    <property type="component" value="Unassembled WGS sequence"/>
</dbReference>
<dbReference type="PRINTS" id="PR00364">
    <property type="entry name" value="DISEASERSIST"/>
</dbReference>
<proteinExistence type="inferred from homology"/>
<keyword evidence="2" id="KW-0805">Transcription regulation</keyword>
<dbReference type="GO" id="GO:0003677">
    <property type="term" value="F:DNA binding"/>
    <property type="evidence" value="ECO:0007669"/>
    <property type="project" value="UniProtKB-UniRule"/>
</dbReference>
<dbReference type="SUPFAM" id="SSF52540">
    <property type="entry name" value="P-loop containing nucleoside triphosphate hydrolases"/>
    <property type="match status" value="1"/>
</dbReference>
<dbReference type="GO" id="GO:0043531">
    <property type="term" value="F:ADP binding"/>
    <property type="evidence" value="ECO:0007669"/>
    <property type="project" value="InterPro"/>
</dbReference>
<reference evidence="7 8" key="1">
    <citation type="submission" date="2018-03" db="EMBL/GenBank/DDBJ databases">
        <title>Genomic Encyclopedia of Type Strains, Phase III (KMG-III): the genomes of soil and plant-associated and newly described type strains.</title>
        <authorList>
            <person name="Whitman W."/>
        </authorList>
    </citation>
    <scope>NUCLEOTIDE SEQUENCE [LARGE SCALE GENOMIC DNA]</scope>
    <source>
        <strain evidence="7 8">CGMCC 4.7097</strain>
    </source>
</reference>
<dbReference type="InterPro" id="IPR051677">
    <property type="entry name" value="AfsR-DnrI-RedD_regulator"/>
</dbReference>
<dbReference type="EMBL" id="PYAX01000018">
    <property type="protein sequence ID" value="PSL51771.1"/>
    <property type="molecule type" value="Genomic_DNA"/>
</dbReference>
<dbReference type="Gene3D" id="1.25.40.10">
    <property type="entry name" value="Tetratricopeptide repeat domain"/>
    <property type="match status" value="1"/>
</dbReference>
<dbReference type="GO" id="GO:0006355">
    <property type="term" value="P:regulation of DNA-templated transcription"/>
    <property type="evidence" value="ECO:0007669"/>
    <property type="project" value="InterPro"/>
</dbReference>
<dbReference type="SMART" id="SM01043">
    <property type="entry name" value="BTAD"/>
    <property type="match status" value="1"/>
</dbReference>
<dbReference type="Pfam" id="PF03704">
    <property type="entry name" value="BTAD"/>
    <property type="match status" value="1"/>
</dbReference>
<keyword evidence="3 5" id="KW-0238">DNA-binding</keyword>
<dbReference type="Gene3D" id="1.10.10.10">
    <property type="entry name" value="Winged helix-like DNA-binding domain superfamily/Winged helix DNA-binding domain"/>
    <property type="match status" value="1"/>
</dbReference>
<comment type="similarity">
    <text evidence="1">Belongs to the AfsR/DnrI/RedD regulatory family.</text>
</comment>
<evidence type="ECO:0000313" key="7">
    <source>
        <dbReference type="EMBL" id="PSL51771.1"/>
    </source>
</evidence>
<evidence type="ECO:0000256" key="1">
    <source>
        <dbReference type="ARBA" id="ARBA00005820"/>
    </source>
</evidence>
<evidence type="ECO:0000256" key="2">
    <source>
        <dbReference type="ARBA" id="ARBA00023015"/>
    </source>
</evidence>
<dbReference type="GO" id="GO:0000160">
    <property type="term" value="P:phosphorelay signal transduction system"/>
    <property type="evidence" value="ECO:0007669"/>
    <property type="project" value="InterPro"/>
</dbReference>
<dbReference type="Pfam" id="PF00486">
    <property type="entry name" value="Trans_reg_C"/>
    <property type="match status" value="1"/>
</dbReference>
<gene>
    <name evidence="7" type="ORF">B0I31_11884</name>
</gene>
<dbReference type="InterPro" id="IPR001867">
    <property type="entry name" value="OmpR/PhoB-type_DNA-bd"/>
</dbReference>
<dbReference type="PROSITE" id="PS51755">
    <property type="entry name" value="OMPR_PHOB"/>
    <property type="match status" value="1"/>
</dbReference>
<keyword evidence="8" id="KW-1185">Reference proteome</keyword>
<dbReference type="SUPFAM" id="SSF46894">
    <property type="entry name" value="C-terminal effector domain of the bipartite response regulators"/>
    <property type="match status" value="1"/>
</dbReference>